<organism evidence="1 2">
    <name type="scientific">Pluteus cervinus</name>
    <dbReference type="NCBI Taxonomy" id="181527"/>
    <lineage>
        <taxon>Eukaryota</taxon>
        <taxon>Fungi</taxon>
        <taxon>Dikarya</taxon>
        <taxon>Basidiomycota</taxon>
        <taxon>Agaricomycotina</taxon>
        <taxon>Agaricomycetes</taxon>
        <taxon>Agaricomycetidae</taxon>
        <taxon>Agaricales</taxon>
        <taxon>Pluteineae</taxon>
        <taxon>Pluteaceae</taxon>
        <taxon>Pluteus</taxon>
    </lineage>
</organism>
<protein>
    <submittedName>
        <fullName evidence="1">Uncharacterized protein</fullName>
    </submittedName>
</protein>
<gene>
    <name evidence="1" type="ORF">BDN72DRAFT_863773</name>
</gene>
<dbReference type="EMBL" id="ML208683">
    <property type="protein sequence ID" value="TFK61210.1"/>
    <property type="molecule type" value="Genomic_DNA"/>
</dbReference>
<name>A0ACD3A663_9AGAR</name>
<dbReference type="Proteomes" id="UP000308600">
    <property type="component" value="Unassembled WGS sequence"/>
</dbReference>
<accession>A0ACD3A663</accession>
<sequence>MGRRWTTQKQRAFLLTKVKGFIEARARGRSTAYAKSIHKSFSERWPEQDELFPPGKAGARKLNPRQLDELEAFKENRRTQVLTWLQRNSAQRGRLTGRAVQLLVRKHRVKRKRAYQAGEIYNLLYHDKVHAAYLERKTEGLTSGKRLNLLRKISDELLENETDEVKEEVAAKQAEKKKELTDKLDAPEVDEVLAEVTAQEYIEDLPAVLSSILDEVGSHCPDWTFQLIAAGPTPKAENQIHVFDGPKTLEGYSFSESYEGFDEHIRGPLFHFARGCFGSKAEREKAARDLEKLNLKVDRSGSDSEDDDDDDEDNSDAPLVKPRRSAVAKGTADDDDDDDAPLVKLRRSAQVSDSDTDDGPLFSDREDLPDITPATSRRAPPPVISTKSKSSNEPGLSAAKTSKKVKKHDLEMKPIDEDDSSSDSDMGSSKGDEDDEAGGDDDEDSEDGDDGGKVLKSRLARKPRAAVISDDDDDEDLPIPSMSSTQNAKKRDISTQKRLVTLQKNKTQKEAQAAKKRDAVTDDVAEKTTKKKHATTLGDKAPAGHNANMSKSKTTTSTSPSATIPTTRPQPKKKFAPSSANGLISEHDASQAKTATSASTSSTSTKITTSAATPGLFQTLLDSRKGPSLQDPTKSKANARKTTTAVPRSVALRNKASAEGSPVEDDPGAAKTKTKTGRDGVVFAERRSESPGVHEATTATRVPPRRPVPTLITPSITVEVSLPSPSKPKGRKAAQKTPEVASTSTDPVPAPKTKGKRSVPLKHQRDEEVAPNDNDAPRAKRTRRAPVAADAVVTFAKHVRAKRT</sequence>
<evidence type="ECO:0000313" key="2">
    <source>
        <dbReference type="Proteomes" id="UP000308600"/>
    </source>
</evidence>
<proteinExistence type="predicted"/>
<keyword evidence="2" id="KW-1185">Reference proteome</keyword>
<evidence type="ECO:0000313" key="1">
    <source>
        <dbReference type="EMBL" id="TFK61210.1"/>
    </source>
</evidence>
<reference evidence="1 2" key="1">
    <citation type="journal article" date="2019" name="Nat. Ecol. Evol.">
        <title>Megaphylogeny resolves global patterns of mushroom evolution.</title>
        <authorList>
            <person name="Varga T."/>
            <person name="Krizsan K."/>
            <person name="Foldi C."/>
            <person name="Dima B."/>
            <person name="Sanchez-Garcia M."/>
            <person name="Sanchez-Ramirez S."/>
            <person name="Szollosi G.J."/>
            <person name="Szarkandi J.G."/>
            <person name="Papp V."/>
            <person name="Albert L."/>
            <person name="Andreopoulos W."/>
            <person name="Angelini C."/>
            <person name="Antonin V."/>
            <person name="Barry K.W."/>
            <person name="Bougher N.L."/>
            <person name="Buchanan P."/>
            <person name="Buyck B."/>
            <person name="Bense V."/>
            <person name="Catcheside P."/>
            <person name="Chovatia M."/>
            <person name="Cooper J."/>
            <person name="Damon W."/>
            <person name="Desjardin D."/>
            <person name="Finy P."/>
            <person name="Geml J."/>
            <person name="Haridas S."/>
            <person name="Hughes K."/>
            <person name="Justo A."/>
            <person name="Karasinski D."/>
            <person name="Kautmanova I."/>
            <person name="Kiss B."/>
            <person name="Kocsube S."/>
            <person name="Kotiranta H."/>
            <person name="LaButti K.M."/>
            <person name="Lechner B.E."/>
            <person name="Liimatainen K."/>
            <person name="Lipzen A."/>
            <person name="Lukacs Z."/>
            <person name="Mihaltcheva S."/>
            <person name="Morgado L.N."/>
            <person name="Niskanen T."/>
            <person name="Noordeloos M.E."/>
            <person name="Ohm R.A."/>
            <person name="Ortiz-Santana B."/>
            <person name="Ovrebo C."/>
            <person name="Racz N."/>
            <person name="Riley R."/>
            <person name="Savchenko A."/>
            <person name="Shiryaev A."/>
            <person name="Soop K."/>
            <person name="Spirin V."/>
            <person name="Szebenyi C."/>
            <person name="Tomsovsky M."/>
            <person name="Tulloss R.E."/>
            <person name="Uehling J."/>
            <person name="Grigoriev I.V."/>
            <person name="Vagvolgyi C."/>
            <person name="Papp T."/>
            <person name="Martin F.M."/>
            <person name="Miettinen O."/>
            <person name="Hibbett D.S."/>
            <person name="Nagy L.G."/>
        </authorList>
    </citation>
    <scope>NUCLEOTIDE SEQUENCE [LARGE SCALE GENOMIC DNA]</scope>
    <source>
        <strain evidence="1 2">NL-1719</strain>
    </source>
</reference>